<gene>
    <name evidence="2" type="ORF">H9704_01300</name>
</gene>
<reference evidence="2" key="1">
    <citation type="journal article" date="2021" name="PeerJ">
        <title>Extensive microbial diversity within the chicken gut microbiome revealed by metagenomics and culture.</title>
        <authorList>
            <person name="Gilroy R."/>
            <person name="Ravi A."/>
            <person name="Getino M."/>
            <person name="Pursley I."/>
            <person name="Horton D.L."/>
            <person name="Alikhan N.F."/>
            <person name="Baker D."/>
            <person name="Gharbi K."/>
            <person name="Hall N."/>
            <person name="Watson M."/>
            <person name="Adriaenssens E.M."/>
            <person name="Foster-Nyarko E."/>
            <person name="Jarju S."/>
            <person name="Secka A."/>
            <person name="Antonio M."/>
            <person name="Oren A."/>
            <person name="Chaudhuri R.R."/>
            <person name="La Ragione R."/>
            <person name="Hildebrand F."/>
            <person name="Pallen M.J."/>
        </authorList>
    </citation>
    <scope>NUCLEOTIDE SEQUENCE</scope>
    <source>
        <strain evidence="2">CHK180-15479</strain>
    </source>
</reference>
<dbReference type="Pfam" id="PF01844">
    <property type="entry name" value="HNH"/>
    <property type="match status" value="1"/>
</dbReference>
<proteinExistence type="predicted"/>
<evidence type="ECO:0000259" key="1">
    <source>
        <dbReference type="SMART" id="SM00507"/>
    </source>
</evidence>
<keyword evidence="2" id="KW-0540">Nuclease</keyword>
<dbReference type="AlphaFoldDB" id="A0A9D2SFQ1"/>
<keyword evidence="2" id="KW-0255">Endonuclease</keyword>
<dbReference type="EMBL" id="DWWT01000003">
    <property type="protein sequence ID" value="HJC04791.1"/>
    <property type="molecule type" value="Genomic_DNA"/>
</dbReference>
<keyword evidence="2" id="KW-0378">Hydrolase</keyword>
<dbReference type="Proteomes" id="UP000823910">
    <property type="component" value="Unassembled WGS sequence"/>
</dbReference>
<sequence>MIKIERRQTAKAQKAIEALLKAQETDAGYNVPEVNAALKEIFYGKCYICENKEVTSYQIEHLIPHRGNPELKYAWDNLFLACAHCNNTKLGKFDPILDCTKEDVERAIAFRKQGYFGTDEKLLFEPLDSREETLNTGRLLHEVYYGSTPQKKMEAVILRKHLRKEISNFKEYVREYKEAEDEEKEDLKYLLKRELGDASPFAAFKRWLIRDNKEAYSELQQYFDSPKSV</sequence>
<dbReference type="GO" id="GO:0003676">
    <property type="term" value="F:nucleic acid binding"/>
    <property type="evidence" value="ECO:0007669"/>
    <property type="project" value="InterPro"/>
</dbReference>
<dbReference type="Gene3D" id="1.10.30.50">
    <property type="match status" value="1"/>
</dbReference>
<evidence type="ECO:0000313" key="2">
    <source>
        <dbReference type="EMBL" id="HJC04791.1"/>
    </source>
</evidence>
<evidence type="ECO:0000313" key="3">
    <source>
        <dbReference type="Proteomes" id="UP000823910"/>
    </source>
</evidence>
<reference evidence="2" key="2">
    <citation type="submission" date="2021-04" db="EMBL/GenBank/DDBJ databases">
        <authorList>
            <person name="Gilroy R."/>
        </authorList>
    </citation>
    <scope>NUCLEOTIDE SEQUENCE</scope>
    <source>
        <strain evidence="2">CHK180-15479</strain>
    </source>
</reference>
<name>A0A9D2SFQ1_9FIRM</name>
<dbReference type="GO" id="GO:0004519">
    <property type="term" value="F:endonuclease activity"/>
    <property type="evidence" value="ECO:0007669"/>
    <property type="project" value="UniProtKB-KW"/>
</dbReference>
<feature type="domain" description="HNH nuclease" evidence="1">
    <location>
        <begin position="33"/>
        <end position="87"/>
    </location>
</feature>
<dbReference type="SMART" id="SM00507">
    <property type="entry name" value="HNHc"/>
    <property type="match status" value="1"/>
</dbReference>
<dbReference type="InterPro" id="IPR002711">
    <property type="entry name" value="HNH"/>
</dbReference>
<comment type="caution">
    <text evidence="2">The sequence shown here is derived from an EMBL/GenBank/DDBJ whole genome shotgun (WGS) entry which is preliminary data.</text>
</comment>
<dbReference type="GO" id="GO:0008270">
    <property type="term" value="F:zinc ion binding"/>
    <property type="evidence" value="ECO:0007669"/>
    <property type="project" value="InterPro"/>
</dbReference>
<protein>
    <submittedName>
        <fullName evidence="2">HNH endonuclease</fullName>
    </submittedName>
</protein>
<dbReference type="CDD" id="cd00085">
    <property type="entry name" value="HNHc"/>
    <property type="match status" value="1"/>
</dbReference>
<organism evidence="2 3">
    <name type="scientific">Candidatus Enterocloster excrementipullorum</name>
    <dbReference type="NCBI Taxonomy" id="2838559"/>
    <lineage>
        <taxon>Bacteria</taxon>
        <taxon>Bacillati</taxon>
        <taxon>Bacillota</taxon>
        <taxon>Clostridia</taxon>
        <taxon>Lachnospirales</taxon>
        <taxon>Lachnospiraceae</taxon>
        <taxon>Enterocloster</taxon>
    </lineage>
</organism>
<dbReference type="InterPro" id="IPR003615">
    <property type="entry name" value="HNH_nuc"/>
</dbReference>
<accession>A0A9D2SFQ1</accession>